<dbReference type="AlphaFoldDB" id="K3WHS1"/>
<organism evidence="2 3">
    <name type="scientific">Globisporangium ultimum (strain ATCC 200006 / CBS 805.95 / DAOM BR144)</name>
    <name type="common">Pythium ultimum</name>
    <dbReference type="NCBI Taxonomy" id="431595"/>
    <lineage>
        <taxon>Eukaryota</taxon>
        <taxon>Sar</taxon>
        <taxon>Stramenopiles</taxon>
        <taxon>Oomycota</taxon>
        <taxon>Peronosporomycetes</taxon>
        <taxon>Pythiales</taxon>
        <taxon>Pythiaceae</taxon>
        <taxon>Globisporangium</taxon>
    </lineage>
</organism>
<protein>
    <submittedName>
        <fullName evidence="2">Uncharacterized protein</fullName>
    </submittedName>
</protein>
<dbReference type="Proteomes" id="UP000019132">
    <property type="component" value="Unassembled WGS sequence"/>
</dbReference>
<keyword evidence="1" id="KW-0472">Membrane</keyword>
<evidence type="ECO:0000313" key="3">
    <source>
        <dbReference type="Proteomes" id="UP000019132"/>
    </source>
</evidence>
<feature type="transmembrane region" description="Helical" evidence="1">
    <location>
        <begin position="28"/>
        <end position="47"/>
    </location>
</feature>
<evidence type="ECO:0000256" key="1">
    <source>
        <dbReference type="SAM" id="Phobius"/>
    </source>
</evidence>
<keyword evidence="1" id="KW-0812">Transmembrane</keyword>
<evidence type="ECO:0000313" key="2">
    <source>
        <dbReference type="EnsemblProtists" id="PYU1_T004513"/>
    </source>
</evidence>
<dbReference type="HOGENOM" id="CLU_070735_0_0_1"/>
<keyword evidence="3" id="KW-1185">Reference proteome</keyword>
<proteinExistence type="predicted"/>
<name>K3WHS1_GLOUD</name>
<dbReference type="eggNOG" id="ENOG502SQE8">
    <property type="taxonomic scope" value="Eukaryota"/>
</dbReference>
<dbReference type="EMBL" id="GL376631">
    <property type="status" value="NOT_ANNOTATED_CDS"/>
    <property type="molecule type" value="Genomic_DNA"/>
</dbReference>
<sequence length="236" mass="26022">DERIFLGGVLDFLVELLNVLLHTLEQRLAQLVLLLELSLLVIQFLLELGATTADFVHKLIAFIDFGIATFLRNALVAFVHRLEFFFTDLHVGFQTSNVLGGDQTFITSLLQGVLAVLLVFIEQLAVLLALFGKSSTLEQQHTLRLRLASKLVRKDVRALLATKQAGVVFVKTSKGLLLAISLSHTPFGFVLVVKSGVAGTALRDATTTRSDLVLQVEQVRFDRLHLLLAGFGFQTN</sequence>
<reference evidence="3" key="2">
    <citation type="submission" date="2010-04" db="EMBL/GenBank/DDBJ databases">
        <authorList>
            <person name="Buell R."/>
            <person name="Hamilton J."/>
            <person name="Hostetler J."/>
        </authorList>
    </citation>
    <scope>NUCLEOTIDE SEQUENCE [LARGE SCALE GENOMIC DNA]</scope>
    <source>
        <strain evidence="3">DAOM:BR144</strain>
    </source>
</reference>
<dbReference type="VEuPathDB" id="FungiDB:PYU1_G004502"/>
<reference evidence="3" key="1">
    <citation type="journal article" date="2010" name="Genome Biol.">
        <title>Genome sequence of the necrotrophic plant pathogen Pythium ultimum reveals original pathogenicity mechanisms and effector repertoire.</title>
        <authorList>
            <person name="Levesque C.A."/>
            <person name="Brouwer H."/>
            <person name="Cano L."/>
            <person name="Hamilton J.P."/>
            <person name="Holt C."/>
            <person name="Huitema E."/>
            <person name="Raffaele S."/>
            <person name="Robideau G.P."/>
            <person name="Thines M."/>
            <person name="Win J."/>
            <person name="Zerillo M.M."/>
            <person name="Beakes G.W."/>
            <person name="Boore J.L."/>
            <person name="Busam D."/>
            <person name="Dumas B."/>
            <person name="Ferriera S."/>
            <person name="Fuerstenberg S.I."/>
            <person name="Gachon C.M."/>
            <person name="Gaulin E."/>
            <person name="Govers F."/>
            <person name="Grenville-Briggs L."/>
            <person name="Horner N."/>
            <person name="Hostetler J."/>
            <person name="Jiang R.H."/>
            <person name="Johnson J."/>
            <person name="Krajaejun T."/>
            <person name="Lin H."/>
            <person name="Meijer H.J."/>
            <person name="Moore B."/>
            <person name="Morris P."/>
            <person name="Phuntmart V."/>
            <person name="Puiu D."/>
            <person name="Shetty J."/>
            <person name="Stajich J.E."/>
            <person name="Tripathy S."/>
            <person name="Wawra S."/>
            <person name="van West P."/>
            <person name="Whitty B.R."/>
            <person name="Coutinho P.M."/>
            <person name="Henrissat B."/>
            <person name="Martin F."/>
            <person name="Thomas P.D."/>
            <person name="Tyler B.M."/>
            <person name="De Vries R.P."/>
            <person name="Kamoun S."/>
            <person name="Yandell M."/>
            <person name="Tisserat N."/>
            <person name="Buell C.R."/>
        </authorList>
    </citation>
    <scope>NUCLEOTIDE SEQUENCE</scope>
    <source>
        <strain evidence="3">DAOM:BR144</strain>
    </source>
</reference>
<feature type="transmembrane region" description="Helical" evidence="1">
    <location>
        <begin position="109"/>
        <end position="131"/>
    </location>
</feature>
<dbReference type="EnsemblProtists" id="PYU1_T004513">
    <property type="protein sequence ID" value="PYU1_T004513"/>
    <property type="gene ID" value="PYU1_G004502"/>
</dbReference>
<dbReference type="InParanoid" id="K3WHS1"/>
<keyword evidence="1" id="KW-1133">Transmembrane helix</keyword>
<reference evidence="2" key="3">
    <citation type="submission" date="2015-02" db="UniProtKB">
        <authorList>
            <consortium name="EnsemblProtists"/>
        </authorList>
    </citation>
    <scope>IDENTIFICATION</scope>
    <source>
        <strain evidence="2">DAOM BR144</strain>
    </source>
</reference>
<accession>K3WHS1</accession>